<protein>
    <submittedName>
        <fullName evidence="1">Uncharacterized protein</fullName>
    </submittedName>
</protein>
<proteinExistence type="predicted"/>
<reference evidence="3 4" key="1">
    <citation type="journal article" date="2016" name="Virology">
        <title>The genomic content and context of auxiliary metabolic genes in marine cyanomyoviruses.</title>
        <authorList>
            <person name="Crummett L.T."/>
            <person name="Puxty R.J."/>
            <person name="Weihe C."/>
            <person name="Marston M.F."/>
            <person name="Martiny J.B."/>
        </authorList>
    </citation>
    <scope>NUCLEOTIDE SEQUENCE [LARGE SCALE GENOMIC DNA]</scope>
    <source>
        <strain evidence="1">0910CC49</strain>
        <strain evidence="2">0910SB42</strain>
    </source>
</reference>
<sequence>MSVNISGNGAIEGITSFNGGGLTFRNILYNGWVNTSSEINQRGKTIAQVSNGNYFADRWERVSSTTMTQKVEEKNYIPNRTYTISGTNVTTVQVTSPASGTWDWGTVPSDASLVQLELGDTASSFEYRPYGLELSLCQRYYQFAYANIRGRGGGISENAVTWNTQMRIAPTILRIAAASGGGLNNIIRYLDIAPYGCRMEATNTQPGGTESYALAQILELNAEL</sequence>
<dbReference type="EMBL" id="KU686213">
    <property type="protein sequence ID" value="AOV62310.1"/>
    <property type="molecule type" value="Genomic_DNA"/>
</dbReference>
<dbReference type="OrthoDB" id="26302at10239"/>
<evidence type="ECO:0000313" key="3">
    <source>
        <dbReference type="Proteomes" id="UP000203902"/>
    </source>
</evidence>
<dbReference type="GeneID" id="30308177"/>
<organism evidence="1 3">
    <name type="scientific">Synechococcus phage S-CAM7</name>
    <dbReference type="NCBI Taxonomy" id="1883368"/>
    <lineage>
        <taxon>Viruses</taxon>
        <taxon>Duplodnaviria</taxon>
        <taxon>Heunggongvirae</taxon>
        <taxon>Uroviricota</taxon>
        <taxon>Caudoviricetes</taxon>
        <taxon>Pantevenvirales</taxon>
        <taxon>Kyanoviridae</taxon>
        <taxon>Mazuvirus</taxon>
        <taxon>Mazuvirus scam7</taxon>
    </lineage>
</organism>
<evidence type="ECO:0000313" key="2">
    <source>
        <dbReference type="EMBL" id="AOV62310.1"/>
    </source>
</evidence>
<gene>
    <name evidence="1" type="ORF">C490910_123</name>
    <name evidence="2" type="ORF">S420910_121</name>
</gene>
<dbReference type="Proteomes" id="UP000203902">
    <property type="component" value="Segment"/>
</dbReference>
<evidence type="ECO:0000313" key="4">
    <source>
        <dbReference type="Proteomes" id="UP000226384"/>
    </source>
</evidence>
<dbReference type="RefSeq" id="YP_009323056.1">
    <property type="nucleotide sequence ID" value="NC_031927.1"/>
</dbReference>
<name>A0A1D8KTU3_9CAUD</name>
<evidence type="ECO:0000313" key="1">
    <source>
        <dbReference type="EMBL" id="AOV62047.1"/>
    </source>
</evidence>
<accession>A0A1D8KTU3</accession>
<dbReference type="EMBL" id="KU686212">
    <property type="protein sequence ID" value="AOV62047.1"/>
    <property type="molecule type" value="Genomic_DNA"/>
</dbReference>
<dbReference type="Proteomes" id="UP000226384">
    <property type="component" value="Segment"/>
</dbReference>
<dbReference type="KEGG" id="vg:30308177"/>
<keyword evidence="3" id="KW-1185">Reference proteome</keyword>